<dbReference type="SUPFAM" id="SSF46977">
    <property type="entry name" value="Succinate dehydrogenase/fumarate reductase flavoprotein C-terminal domain"/>
    <property type="match status" value="1"/>
</dbReference>
<dbReference type="PIRSF" id="PIRSF000171">
    <property type="entry name" value="SDHA_APRA_LASPO"/>
    <property type="match status" value="1"/>
</dbReference>
<dbReference type="EMBL" id="FPHE01000095">
    <property type="protein sequence ID" value="SFV60222.1"/>
    <property type="molecule type" value="Genomic_DNA"/>
</dbReference>
<dbReference type="PRINTS" id="PR00411">
    <property type="entry name" value="PNDRDTASEI"/>
</dbReference>
<evidence type="ECO:0000256" key="2">
    <source>
        <dbReference type="ARBA" id="ARBA00023002"/>
    </source>
</evidence>
<dbReference type="InterPro" id="IPR030664">
    <property type="entry name" value="SdhA/FrdA/AprA"/>
</dbReference>
<keyword evidence="1" id="KW-0285">Flavoprotein</keyword>
<name>A0A1W1C3D2_9ZZZZ</name>
<dbReference type="PANTHER" id="PTHR11632:SF51">
    <property type="entry name" value="SUCCINATE DEHYDROGENASE [UBIQUINONE] FLAVOPROTEIN SUBUNIT, MITOCHONDRIAL"/>
    <property type="match status" value="1"/>
</dbReference>
<evidence type="ECO:0000256" key="1">
    <source>
        <dbReference type="ARBA" id="ARBA00022630"/>
    </source>
</evidence>
<evidence type="ECO:0000313" key="5">
    <source>
        <dbReference type="EMBL" id="SFV60222.1"/>
    </source>
</evidence>
<gene>
    <name evidence="5" type="ORF">MNB_SV-12-1029</name>
</gene>
<sequence>MIDILIIGTGGAGLSSALSAKQQGSTVTVVGKSHPTASQTSMAQGGINSALGNVVYDSIEAHIEDTINSSHGLCDIEMVKKMCRDAPATIEWLESLGVPFDRTTDGKVAQRRLGGASSKRACYAQDYTGLKILHTLYDSCLKEGIEIIEEHMLLNLIVEEKQVQGALFWDIVSGEVVEIRAKMTIIATGGYGGIYKNFTTNANESTGDGVASVLRAGGRISDMEFVQFHPTALKNSAILISESARGEGGYLVNSKGERFVDELLTRDILSRAIASQIYNGEDVFLDIRHLGEENILKLMPQEVHLCKLHEGINPAFELIPIKPVAHYTMGGIDVNQSLEVSGLENCYAVGECSNAKIHGANRLGGNSLLEIISLGRLAGINASNALGTDGFSLAKPTNTQLTKEKEYIDGLFEKYPWEMNFYDIQNRLGEKFYKYVGIVRDNTQLNNFVNELRVIKASLDNMGIGDKKRENNSNLVDFLQFINILEIGEVLIDSAIVRDESRGAHFKEAFPQEDDKLYKAHSTYWIEESVLQNRLIKVDK</sequence>
<dbReference type="Pfam" id="PF00890">
    <property type="entry name" value="FAD_binding_2"/>
    <property type="match status" value="1"/>
</dbReference>
<dbReference type="GO" id="GO:0009055">
    <property type="term" value="F:electron transfer activity"/>
    <property type="evidence" value="ECO:0007669"/>
    <property type="project" value="TreeGrafter"/>
</dbReference>
<dbReference type="GO" id="GO:0005886">
    <property type="term" value="C:plasma membrane"/>
    <property type="evidence" value="ECO:0007669"/>
    <property type="project" value="TreeGrafter"/>
</dbReference>
<dbReference type="GO" id="GO:0009061">
    <property type="term" value="P:anaerobic respiration"/>
    <property type="evidence" value="ECO:0007669"/>
    <property type="project" value="TreeGrafter"/>
</dbReference>
<proteinExistence type="predicted"/>
<dbReference type="Gene3D" id="3.90.700.10">
    <property type="entry name" value="Succinate dehydrogenase/fumarate reductase flavoprotein, catalytic domain"/>
    <property type="match status" value="1"/>
</dbReference>
<dbReference type="InterPro" id="IPR037099">
    <property type="entry name" value="Fum_R/Succ_DH_flav-like_C_sf"/>
</dbReference>
<dbReference type="InterPro" id="IPR003953">
    <property type="entry name" value="FAD-dep_OxRdtase_2_FAD-bd"/>
</dbReference>
<feature type="domain" description="Fumarate reductase/succinate dehydrogenase flavoprotein-like C-terminal" evidence="4">
    <location>
        <begin position="426"/>
        <end position="529"/>
    </location>
</feature>
<dbReference type="SUPFAM" id="SSF51905">
    <property type="entry name" value="FAD/NAD(P)-binding domain"/>
    <property type="match status" value="1"/>
</dbReference>
<dbReference type="Pfam" id="PF02910">
    <property type="entry name" value="Succ_DH_flav_C"/>
    <property type="match status" value="1"/>
</dbReference>
<evidence type="ECO:0000259" key="4">
    <source>
        <dbReference type="Pfam" id="PF02910"/>
    </source>
</evidence>
<protein>
    <submittedName>
        <fullName evidence="5">Succinate dehydrogenase flavoprotein subunit</fullName>
    </submittedName>
</protein>
<dbReference type="InterPro" id="IPR027477">
    <property type="entry name" value="Succ_DH/fumarate_Rdtase_cat_sf"/>
</dbReference>
<dbReference type="AlphaFoldDB" id="A0A1W1C3D2"/>
<dbReference type="InterPro" id="IPR015939">
    <property type="entry name" value="Fum_Rdtase/Succ_DH_flav-like_C"/>
</dbReference>
<reference evidence="5" key="1">
    <citation type="submission" date="2016-10" db="EMBL/GenBank/DDBJ databases">
        <authorList>
            <person name="de Groot N.N."/>
        </authorList>
    </citation>
    <scope>NUCLEOTIDE SEQUENCE</scope>
</reference>
<feature type="domain" description="FAD-dependent oxidoreductase 2 FAD-binding" evidence="3">
    <location>
        <begin position="3"/>
        <end position="368"/>
    </location>
</feature>
<dbReference type="Gene3D" id="3.50.50.60">
    <property type="entry name" value="FAD/NAD(P)-binding domain"/>
    <property type="match status" value="1"/>
</dbReference>
<accession>A0A1W1C3D2</accession>
<dbReference type="PANTHER" id="PTHR11632">
    <property type="entry name" value="SUCCINATE DEHYDROGENASE 2 FLAVOPROTEIN SUBUNIT"/>
    <property type="match status" value="1"/>
</dbReference>
<organism evidence="5">
    <name type="scientific">hydrothermal vent metagenome</name>
    <dbReference type="NCBI Taxonomy" id="652676"/>
    <lineage>
        <taxon>unclassified sequences</taxon>
        <taxon>metagenomes</taxon>
        <taxon>ecological metagenomes</taxon>
    </lineage>
</organism>
<keyword evidence="2" id="KW-0560">Oxidoreductase</keyword>
<dbReference type="SUPFAM" id="SSF56425">
    <property type="entry name" value="Succinate dehydrogenase/fumarate reductase flavoprotein, catalytic domain"/>
    <property type="match status" value="1"/>
</dbReference>
<dbReference type="GO" id="GO:0050660">
    <property type="term" value="F:flavin adenine dinucleotide binding"/>
    <property type="evidence" value="ECO:0007669"/>
    <property type="project" value="TreeGrafter"/>
</dbReference>
<dbReference type="InterPro" id="IPR036188">
    <property type="entry name" value="FAD/NAD-bd_sf"/>
</dbReference>
<dbReference type="Gene3D" id="1.20.58.100">
    <property type="entry name" value="Fumarate reductase/succinate dehydrogenase flavoprotein-like, C-terminal domain"/>
    <property type="match status" value="1"/>
</dbReference>
<dbReference type="GO" id="GO:0000104">
    <property type="term" value="F:succinate dehydrogenase activity"/>
    <property type="evidence" value="ECO:0007669"/>
    <property type="project" value="TreeGrafter"/>
</dbReference>
<evidence type="ECO:0000259" key="3">
    <source>
        <dbReference type="Pfam" id="PF00890"/>
    </source>
</evidence>